<dbReference type="RefSeq" id="WP_305450500.1">
    <property type="nucleotide sequence ID" value="NZ_JAUYVO010000004.1"/>
</dbReference>
<reference evidence="2" key="1">
    <citation type="submission" date="2023-07" db="EMBL/GenBank/DDBJ databases">
        <title>Genome content predicts the carbon catabolic preferences of heterotrophic bacteria.</title>
        <authorList>
            <person name="Gralka M."/>
        </authorList>
    </citation>
    <scope>NUCLEOTIDE SEQUENCE</scope>
    <source>
        <strain evidence="2">5G01</strain>
    </source>
</reference>
<dbReference type="SUPFAM" id="SSF51197">
    <property type="entry name" value="Clavaminate synthase-like"/>
    <property type="match status" value="1"/>
</dbReference>
<evidence type="ECO:0000259" key="1">
    <source>
        <dbReference type="PROSITE" id="PS51184"/>
    </source>
</evidence>
<dbReference type="PANTHER" id="PTHR12461">
    <property type="entry name" value="HYPOXIA-INDUCIBLE FACTOR 1 ALPHA INHIBITOR-RELATED"/>
    <property type="match status" value="1"/>
</dbReference>
<evidence type="ECO:0000313" key="3">
    <source>
        <dbReference type="Proteomes" id="UP001177341"/>
    </source>
</evidence>
<accession>A0ABT9ETS9</accession>
<feature type="domain" description="JmjC" evidence="1">
    <location>
        <begin position="76"/>
        <end position="225"/>
    </location>
</feature>
<dbReference type="Proteomes" id="UP001177341">
    <property type="component" value="Unassembled WGS sequence"/>
</dbReference>
<evidence type="ECO:0000313" key="2">
    <source>
        <dbReference type="EMBL" id="MDP2522391.1"/>
    </source>
</evidence>
<dbReference type="InterPro" id="IPR041667">
    <property type="entry name" value="Cupin_8"/>
</dbReference>
<dbReference type="PROSITE" id="PS51184">
    <property type="entry name" value="JMJC"/>
    <property type="match status" value="1"/>
</dbReference>
<organism evidence="2 3">
    <name type="scientific">Neptunomonas phycophila</name>
    <dbReference type="NCBI Taxonomy" id="1572645"/>
    <lineage>
        <taxon>Bacteria</taxon>
        <taxon>Pseudomonadati</taxon>
        <taxon>Pseudomonadota</taxon>
        <taxon>Gammaproteobacteria</taxon>
        <taxon>Oceanospirillales</taxon>
        <taxon>Oceanospirillaceae</taxon>
        <taxon>Neptunomonas</taxon>
    </lineage>
</organism>
<dbReference type="PANTHER" id="PTHR12461:SF105">
    <property type="entry name" value="HYPOXIA-INDUCIBLE FACTOR 1-ALPHA INHIBITOR"/>
    <property type="match status" value="1"/>
</dbReference>
<protein>
    <submittedName>
        <fullName evidence="2">Cupin-like domain-containing protein</fullName>
    </submittedName>
</protein>
<dbReference type="SMART" id="SM00558">
    <property type="entry name" value="JmjC"/>
    <property type="match status" value="1"/>
</dbReference>
<proteinExistence type="predicted"/>
<name>A0ABT9ETS9_9GAMM</name>
<dbReference type="Gene3D" id="2.60.120.650">
    <property type="entry name" value="Cupin"/>
    <property type="match status" value="2"/>
</dbReference>
<comment type="caution">
    <text evidence="2">The sequence shown here is derived from an EMBL/GenBank/DDBJ whole genome shotgun (WGS) entry which is preliminary data.</text>
</comment>
<dbReference type="EMBL" id="JAUYVO010000004">
    <property type="protein sequence ID" value="MDP2522391.1"/>
    <property type="molecule type" value="Genomic_DNA"/>
</dbReference>
<dbReference type="Pfam" id="PF13621">
    <property type="entry name" value="Cupin_8"/>
    <property type="match status" value="1"/>
</dbReference>
<sequence>MNNKSKSEAGYFAIARESADFSFEDFVSRYYSTEQPVIIEGVGESWPAKQRWTETYIRQALAKETKAEAASLWYWMERDMLSGDYQTPKLVQRLLDASNTFTRSKSMRIWVHNQDNVSSWHFDGNMVSVFNTQVTGQKEWFLVSPDTPLHCYPFVNFAIMNGNDAKSLIHKRYTHFMLNEGDMLYIPPLWFHKVISKAPENISLNWIMTKKETTVCSKTLNRELEKYRLQEYLFKHRFAWVKRTSKMIDAKLPGFLRSNWRYQSMIITQQPQRRFGLARYVLEELSALGRTLWHARKARSYYQQLKPVKQLDKADMNQPD</sequence>
<gene>
    <name evidence="2" type="ORF">Q8W30_07370</name>
</gene>
<keyword evidence="3" id="KW-1185">Reference proteome</keyword>
<dbReference type="InterPro" id="IPR003347">
    <property type="entry name" value="JmjC_dom"/>
</dbReference>